<dbReference type="Proteomes" id="UP000275772">
    <property type="component" value="Unassembled WGS sequence"/>
</dbReference>
<accession>A0A383UQM7</accession>
<evidence type="ECO:0000256" key="2">
    <source>
        <dbReference type="SAM" id="MobiDB-lite"/>
    </source>
</evidence>
<feature type="region of interest" description="Disordered" evidence="2">
    <location>
        <begin position="203"/>
        <end position="222"/>
    </location>
</feature>
<evidence type="ECO:0000313" key="4">
    <source>
        <dbReference type="Proteomes" id="UP000275772"/>
    </source>
</evidence>
<reference evidence="3 4" key="1">
    <citation type="submission" date="2017-11" db="EMBL/GenBank/DDBJ databases">
        <authorList>
            <person name="Kracher B."/>
        </authorList>
    </citation>
    <scope>NUCLEOTIDE SEQUENCE [LARGE SCALE GENOMIC DNA]</scope>
    <source>
        <strain evidence="3 4">RACE1</strain>
    </source>
</reference>
<dbReference type="PANTHER" id="PTHR42040:SF1">
    <property type="entry name" value="INNER KINETOCHORE SUBUNIT FTA4"/>
    <property type="match status" value="1"/>
</dbReference>
<dbReference type="AlphaFoldDB" id="A0A383UQM7"/>
<dbReference type="PANTHER" id="PTHR42040">
    <property type="entry name" value="INNER KINETOCHORE SUBUNIT FTA4"/>
    <property type="match status" value="1"/>
</dbReference>
<proteinExistence type="predicted"/>
<evidence type="ECO:0000256" key="1">
    <source>
        <dbReference type="SAM" id="Coils"/>
    </source>
</evidence>
<dbReference type="VEuPathDB" id="FungiDB:BLGHR1_13418"/>
<dbReference type="InterPro" id="IPR025207">
    <property type="entry name" value="Sim4_Fta4"/>
</dbReference>
<keyword evidence="1" id="KW-0175">Coiled coil</keyword>
<evidence type="ECO:0000313" key="3">
    <source>
        <dbReference type="EMBL" id="SZF02633.1"/>
    </source>
</evidence>
<gene>
    <name evidence="3" type="ORF">BLGHR1_13418</name>
</gene>
<sequence length="235" mass="27115">MNPRTPSILDLKALFLRQQISLLSKSLEPSSSFTDSTSSYTSSVDDETINHVMQKLNHLLRRHNRLAYGLRAQRHVAEQIDRLHWNAVVGDETVKRTEVWAERGCDYCADEVIEQLPDKWSSEPLETSNTYEHLRLRLVELSVQRKSMREKLAKAQALKCLVDVFGRDMVQGNLVTRDGELETELERMRRLMIRVERGVRRVKGKARGEGEEEADQDEVLDLEGDEEDKVSKLLL</sequence>
<dbReference type="EMBL" id="UNSH01000045">
    <property type="protein sequence ID" value="SZF02633.1"/>
    <property type="molecule type" value="Genomic_DNA"/>
</dbReference>
<feature type="coiled-coil region" evidence="1">
    <location>
        <begin position="131"/>
        <end position="158"/>
    </location>
</feature>
<organism evidence="3 4">
    <name type="scientific">Blumeria hordei</name>
    <name type="common">Barley powdery mildew</name>
    <name type="synonym">Blumeria graminis f. sp. hordei</name>
    <dbReference type="NCBI Taxonomy" id="2867405"/>
    <lineage>
        <taxon>Eukaryota</taxon>
        <taxon>Fungi</taxon>
        <taxon>Dikarya</taxon>
        <taxon>Ascomycota</taxon>
        <taxon>Pezizomycotina</taxon>
        <taxon>Leotiomycetes</taxon>
        <taxon>Erysiphales</taxon>
        <taxon>Erysiphaceae</taxon>
        <taxon>Blumeria</taxon>
    </lineage>
</organism>
<feature type="compositionally biased region" description="Acidic residues" evidence="2">
    <location>
        <begin position="210"/>
        <end position="222"/>
    </location>
</feature>
<protein>
    <submittedName>
        <fullName evidence="3">Uncharacterized protein</fullName>
    </submittedName>
</protein>
<name>A0A383UQM7_BLUHO</name>
<dbReference type="GO" id="GO:0031511">
    <property type="term" value="C:Mis6-Sim4 complex"/>
    <property type="evidence" value="ECO:0007669"/>
    <property type="project" value="InterPro"/>
</dbReference>
<dbReference type="Pfam" id="PF13093">
    <property type="entry name" value="FTA4"/>
    <property type="match status" value="1"/>
</dbReference>